<name>A0A1I4Q5N4_9HYPH</name>
<keyword evidence="5" id="KW-1185">Reference proteome</keyword>
<protein>
    <recommendedName>
        <fullName evidence="2">FAD assembly factor SdhE</fullName>
    </recommendedName>
</protein>
<sequence length="97" mass="10752">MSGLSRTSDDLSPRRRKILYHAWHRGTRELDLLLGRFADSAIGELTDGELDEFEALLEVDDRELFGWILGKAPVPESASKGVFAKVLAFAQSHPLTG</sequence>
<dbReference type="InterPro" id="IPR005631">
    <property type="entry name" value="SDH"/>
</dbReference>
<dbReference type="InterPro" id="IPR036714">
    <property type="entry name" value="SDH_sf"/>
</dbReference>
<gene>
    <name evidence="4" type="ORF">CXZ10_06105</name>
</gene>
<evidence type="ECO:0000256" key="2">
    <source>
        <dbReference type="ARBA" id="ARBA00019418"/>
    </source>
</evidence>
<dbReference type="PANTHER" id="PTHR12469">
    <property type="entry name" value="PROTEIN EMI5 HOMOLOG, MITOCHONDRIAL"/>
    <property type="match status" value="1"/>
</dbReference>
<dbReference type="GO" id="GO:0006099">
    <property type="term" value="P:tricarboxylic acid cycle"/>
    <property type="evidence" value="ECO:0007669"/>
    <property type="project" value="TreeGrafter"/>
</dbReference>
<accession>A0A1I4Q5N4</accession>
<dbReference type="PANTHER" id="PTHR12469:SF2">
    <property type="entry name" value="SUCCINATE DEHYDROGENASE ASSEMBLY FACTOR 2, MITOCHONDRIAL"/>
    <property type="match status" value="1"/>
</dbReference>
<dbReference type="OrthoDB" id="9807264at2"/>
<evidence type="ECO:0000256" key="3">
    <source>
        <dbReference type="ARBA" id="ARBA00023186"/>
    </source>
</evidence>
<comment type="similarity">
    <text evidence="1">Belongs to the SdhE FAD assembly factor family.</text>
</comment>
<organism evidence="4 5">
    <name type="scientific">Pleomorphomonas diazotrophica</name>
    <dbReference type="NCBI Taxonomy" id="1166257"/>
    <lineage>
        <taxon>Bacteria</taxon>
        <taxon>Pseudomonadati</taxon>
        <taxon>Pseudomonadota</taxon>
        <taxon>Alphaproteobacteria</taxon>
        <taxon>Hyphomicrobiales</taxon>
        <taxon>Pleomorphomonadaceae</taxon>
        <taxon>Pleomorphomonas</taxon>
    </lineage>
</organism>
<reference evidence="4 5" key="1">
    <citation type="submission" date="2017-12" db="EMBL/GenBank/DDBJ databases">
        <title>Anaerobic carbon monoxide metabolism by Pleomorphomonas carboxyditropha sp. nov., a new mesophilic hydrogenogenic carboxidotroph.</title>
        <authorList>
            <person name="Esquivel-Elizondo S."/>
            <person name="Krajmalnik-Brown R."/>
        </authorList>
    </citation>
    <scope>NUCLEOTIDE SEQUENCE [LARGE SCALE GENOMIC DNA]</scope>
    <source>
        <strain evidence="4 5">R5-392</strain>
    </source>
</reference>
<proteinExistence type="inferred from homology"/>
<dbReference type="Pfam" id="PF03937">
    <property type="entry name" value="Sdh5"/>
    <property type="match status" value="1"/>
</dbReference>
<evidence type="ECO:0000313" key="5">
    <source>
        <dbReference type="Proteomes" id="UP000233491"/>
    </source>
</evidence>
<dbReference type="Gene3D" id="1.10.150.250">
    <property type="entry name" value="Flavinator of succinate dehydrogenase"/>
    <property type="match status" value="1"/>
</dbReference>
<comment type="caution">
    <text evidence="4">The sequence shown here is derived from an EMBL/GenBank/DDBJ whole genome shotgun (WGS) entry which is preliminary data.</text>
</comment>
<keyword evidence="3" id="KW-0143">Chaperone</keyword>
<evidence type="ECO:0000256" key="1">
    <source>
        <dbReference type="ARBA" id="ARBA00008571"/>
    </source>
</evidence>
<dbReference type="EMBL" id="PJNW01000002">
    <property type="protein sequence ID" value="PKR90917.1"/>
    <property type="molecule type" value="Genomic_DNA"/>
</dbReference>
<evidence type="ECO:0000313" key="4">
    <source>
        <dbReference type="EMBL" id="PKR90917.1"/>
    </source>
</evidence>
<dbReference type="SUPFAM" id="SSF109910">
    <property type="entry name" value="YgfY-like"/>
    <property type="match status" value="1"/>
</dbReference>
<dbReference type="AlphaFoldDB" id="A0A1I4Q5N4"/>
<dbReference type="RefSeq" id="WP_101288180.1">
    <property type="nucleotide sequence ID" value="NZ_FOUQ01000001.1"/>
</dbReference>
<dbReference type="Proteomes" id="UP000233491">
    <property type="component" value="Unassembled WGS sequence"/>
</dbReference>